<proteinExistence type="predicted"/>
<sequence length="51" mass="5814">LPHRHGCWPSSYFRSILWVVFGSIRERLTTRGASNRNRNGTSRPETSALQG</sequence>
<feature type="region of interest" description="Disordered" evidence="1">
    <location>
        <begin position="29"/>
        <end position="51"/>
    </location>
</feature>
<reference evidence="2" key="1">
    <citation type="submission" date="2016-06" db="UniProtKB">
        <authorList>
            <consortium name="WormBaseParasite"/>
        </authorList>
    </citation>
    <scope>IDENTIFICATION</scope>
</reference>
<protein>
    <submittedName>
        <fullName evidence="2">Uncharacterized protein</fullName>
    </submittedName>
</protein>
<organism evidence="2">
    <name type="scientific">Schistocephalus solidus</name>
    <name type="common">Tapeworm</name>
    <dbReference type="NCBI Taxonomy" id="70667"/>
    <lineage>
        <taxon>Eukaryota</taxon>
        <taxon>Metazoa</taxon>
        <taxon>Spiralia</taxon>
        <taxon>Lophotrochozoa</taxon>
        <taxon>Platyhelminthes</taxon>
        <taxon>Cestoda</taxon>
        <taxon>Eucestoda</taxon>
        <taxon>Diphyllobothriidea</taxon>
        <taxon>Diphyllobothriidae</taxon>
        <taxon>Schistocephalus</taxon>
    </lineage>
</organism>
<evidence type="ECO:0000313" key="2">
    <source>
        <dbReference type="WBParaSite" id="SSLN_0001822501-mRNA-1"/>
    </source>
</evidence>
<dbReference type="AlphaFoldDB" id="A0A183TM61"/>
<name>A0A183TM61_SCHSO</name>
<accession>A0A183TM61</accession>
<dbReference type="WBParaSite" id="SSLN_0001822501-mRNA-1">
    <property type="protein sequence ID" value="SSLN_0001822501-mRNA-1"/>
    <property type="gene ID" value="SSLN_0001822501"/>
</dbReference>
<evidence type="ECO:0000256" key="1">
    <source>
        <dbReference type="SAM" id="MobiDB-lite"/>
    </source>
</evidence>
<feature type="compositionally biased region" description="Polar residues" evidence="1">
    <location>
        <begin position="31"/>
        <end position="51"/>
    </location>
</feature>